<proteinExistence type="predicted"/>
<protein>
    <submittedName>
        <fullName evidence="1">Uncharacterized protein</fullName>
    </submittedName>
</protein>
<dbReference type="AlphaFoldDB" id="A0A812LPL4"/>
<evidence type="ECO:0000313" key="1">
    <source>
        <dbReference type="EMBL" id="CAE7247788.1"/>
    </source>
</evidence>
<sequence length="178" mass="19244">MRGSLLHLARADFGLPTSRSGTTTRIQLNTPPRRRAVLAAVAEMTTGAAMFVQTWLARSSQVSALGQATQIAAVVWWTLIRKSAANADKSFWQCCTMGRCRKDRMLATGAIQEDQHLAMAAMVLPSSSCLQPCLANSPGSLSPGRGCPWVPLLPKAHVVWESVQRRAVARFLNGAISE</sequence>
<organism evidence="1 2">
    <name type="scientific">Symbiodinium natans</name>
    <dbReference type="NCBI Taxonomy" id="878477"/>
    <lineage>
        <taxon>Eukaryota</taxon>
        <taxon>Sar</taxon>
        <taxon>Alveolata</taxon>
        <taxon>Dinophyceae</taxon>
        <taxon>Suessiales</taxon>
        <taxon>Symbiodiniaceae</taxon>
        <taxon>Symbiodinium</taxon>
    </lineage>
</organism>
<keyword evidence="2" id="KW-1185">Reference proteome</keyword>
<accession>A0A812LPL4</accession>
<dbReference type="Proteomes" id="UP000604046">
    <property type="component" value="Unassembled WGS sequence"/>
</dbReference>
<name>A0A812LPL4_9DINO</name>
<reference evidence="1" key="1">
    <citation type="submission" date="2021-02" db="EMBL/GenBank/DDBJ databases">
        <authorList>
            <person name="Dougan E. K."/>
            <person name="Rhodes N."/>
            <person name="Thang M."/>
            <person name="Chan C."/>
        </authorList>
    </citation>
    <scope>NUCLEOTIDE SEQUENCE</scope>
</reference>
<comment type="caution">
    <text evidence="1">The sequence shown here is derived from an EMBL/GenBank/DDBJ whole genome shotgun (WGS) entry which is preliminary data.</text>
</comment>
<gene>
    <name evidence="1" type="ORF">SNAT2548_LOCUS11934</name>
</gene>
<evidence type="ECO:0000313" key="2">
    <source>
        <dbReference type="Proteomes" id="UP000604046"/>
    </source>
</evidence>
<dbReference type="EMBL" id="CAJNDS010001112">
    <property type="protein sequence ID" value="CAE7247788.1"/>
    <property type="molecule type" value="Genomic_DNA"/>
</dbReference>